<keyword evidence="3" id="KW-0238">DNA-binding</keyword>
<dbReference type="RefSeq" id="WP_149762222.1">
    <property type="nucleotide sequence ID" value="NZ_BSPE01000001.1"/>
</dbReference>
<dbReference type="Proteomes" id="UP000323300">
    <property type="component" value="Unassembled WGS sequence"/>
</dbReference>
<dbReference type="SUPFAM" id="SSF48024">
    <property type="entry name" value="N-terminal domain of DnaB helicase"/>
    <property type="match status" value="1"/>
</dbReference>
<dbReference type="GO" id="GO:0003677">
    <property type="term" value="F:DNA binding"/>
    <property type="evidence" value="ECO:0007669"/>
    <property type="project" value="UniProtKB-KW"/>
</dbReference>
<dbReference type="InterPro" id="IPR036185">
    <property type="entry name" value="DNA_heli_DnaB-like_N_sf"/>
</dbReference>
<evidence type="ECO:0000313" key="5">
    <source>
        <dbReference type="EMBL" id="SFK86131.1"/>
    </source>
</evidence>
<dbReference type="AlphaFoldDB" id="A0A1I4D233"/>
<keyword evidence="6" id="KW-1185">Reference proteome</keyword>
<gene>
    <name evidence="5" type="ORF">SAMN04488498_11512</name>
</gene>
<proteinExistence type="predicted"/>
<dbReference type="GO" id="GO:0005524">
    <property type="term" value="F:ATP binding"/>
    <property type="evidence" value="ECO:0007669"/>
    <property type="project" value="InterPro"/>
</dbReference>
<feature type="domain" description="DNA helicase DnaB-like N-terminal" evidence="4">
    <location>
        <begin position="12"/>
        <end position="52"/>
    </location>
</feature>
<evidence type="ECO:0000256" key="2">
    <source>
        <dbReference type="ARBA" id="ARBA00022705"/>
    </source>
</evidence>
<name>A0A1I4D233_9HYPH</name>
<keyword evidence="2" id="KW-0235">DNA replication</keyword>
<sequence length="53" mass="5735">MNALACDFRAALPDAIEAEQALLGAIIVNADAHWSVAGFHRAQHFHELLHGTL</sequence>
<dbReference type="EMBL" id="FOSL01000015">
    <property type="protein sequence ID" value="SFK86131.1"/>
    <property type="molecule type" value="Genomic_DNA"/>
</dbReference>
<dbReference type="GO" id="GO:0003678">
    <property type="term" value="F:DNA helicase activity"/>
    <property type="evidence" value="ECO:0007669"/>
    <property type="project" value="InterPro"/>
</dbReference>
<dbReference type="InterPro" id="IPR007693">
    <property type="entry name" value="DNA_helicase_DnaB-like_N"/>
</dbReference>
<keyword evidence="5" id="KW-0547">Nucleotide-binding</keyword>
<accession>A0A1I4D233</accession>
<dbReference type="InterPro" id="IPR016136">
    <property type="entry name" value="DNA_helicase_N/primase_C"/>
</dbReference>
<keyword evidence="5" id="KW-0378">Hydrolase</keyword>
<dbReference type="GO" id="GO:0006269">
    <property type="term" value="P:DNA replication, synthesis of primer"/>
    <property type="evidence" value="ECO:0007669"/>
    <property type="project" value="UniProtKB-KW"/>
</dbReference>
<evidence type="ECO:0000313" key="6">
    <source>
        <dbReference type="Proteomes" id="UP000323300"/>
    </source>
</evidence>
<evidence type="ECO:0000256" key="1">
    <source>
        <dbReference type="ARBA" id="ARBA00022515"/>
    </source>
</evidence>
<dbReference type="Pfam" id="PF00772">
    <property type="entry name" value="DnaB"/>
    <property type="match status" value="1"/>
</dbReference>
<organism evidence="5 6">
    <name type="scientific">Neomesorhizobium albiziae</name>
    <dbReference type="NCBI Taxonomy" id="335020"/>
    <lineage>
        <taxon>Bacteria</taxon>
        <taxon>Pseudomonadati</taxon>
        <taxon>Pseudomonadota</taxon>
        <taxon>Alphaproteobacteria</taxon>
        <taxon>Hyphomicrobiales</taxon>
        <taxon>Phyllobacteriaceae</taxon>
        <taxon>Neomesorhizobium</taxon>
    </lineage>
</organism>
<keyword evidence="1" id="KW-0639">Primosome</keyword>
<dbReference type="Gene3D" id="1.10.860.10">
    <property type="entry name" value="DNAb Helicase, Chain A"/>
    <property type="match status" value="1"/>
</dbReference>
<reference evidence="5 6" key="1">
    <citation type="submission" date="2016-10" db="EMBL/GenBank/DDBJ databases">
        <authorList>
            <person name="Varghese N."/>
            <person name="Submissions S."/>
        </authorList>
    </citation>
    <scope>NUCLEOTIDE SEQUENCE [LARGE SCALE GENOMIC DNA]</scope>
    <source>
        <strain evidence="5 6">DSM 21822</strain>
    </source>
</reference>
<evidence type="ECO:0000259" key="4">
    <source>
        <dbReference type="Pfam" id="PF00772"/>
    </source>
</evidence>
<dbReference type="GO" id="GO:1990077">
    <property type="term" value="C:primosome complex"/>
    <property type="evidence" value="ECO:0007669"/>
    <property type="project" value="UniProtKB-KW"/>
</dbReference>
<protein>
    <submittedName>
        <fullName evidence="5">DnaB-like helicase N terminal domain-containing protein</fullName>
    </submittedName>
</protein>
<keyword evidence="5" id="KW-0067">ATP-binding</keyword>
<evidence type="ECO:0000256" key="3">
    <source>
        <dbReference type="ARBA" id="ARBA00023125"/>
    </source>
</evidence>
<dbReference type="OrthoDB" id="9773982at2"/>
<keyword evidence="5" id="KW-0347">Helicase</keyword>